<dbReference type="OrthoDB" id="2963168at2759"/>
<keyword evidence="4" id="KW-1185">Reference proteome</keyword>
<dbReference type="RefSeq" id="XP_022300358.1">
    <property type="nucleotide sequence ID" value="XM_022444650.1"/>
</dbReference>
<reference evidence="6" key="2">
    <citation type="submission" date="2025-04" db="UniProtKB">
        <authorList>
            <consortium name="RefSeq"/>
        </authorList>
    </citation>
    <scope>IDENTIFICATION</scope>
    <source>
        <tissue evidence="6">Whole sample</tissue>
    </source>
</reference>
<dbReference type="InterPro" id="IPR013126">
    <property type="entry name" value="Hsp_70_fam"/>
</dbReference>
<name>A0A8B8BB07_CRAVI</name>
<dbReference type="Gene3D" id="3.30.420.40">
    <property type="match status" value="2"/>
</dbReference>
<dbReference type="GO" id="GO:0005524">
    <property type="term" value="F:ATP binding"/>
    <property type="evidence" value="ECO:0007669"/>
    <property type="project" value="UniProtKB-KW"/>
</dbReference>
<evidence type="ECO:0000256" key="3">
    <source>
        <dbReference type="ARBA" id="ARBA00022840"/>
    </source>
</evidence>
<evidence type="ECO:0000256" key="1">
    <source>
        <dbReference type="ARBA" id="ARBA00007381"/>
    </source>
</evidence>
<dbReference type="SUPFAM" id="SSF53067">
    <property type="entry name" value="Actin-like ATPase domain"/>
    <property type="match status" value="2"/>
</dbReference>
<evidence type="ECO:0000313" key="6">
    <source>
        <dbReference type="RefSeq" id="XP_022300358.1"/>
    </source>
</evidence>
<sequence>MAEARAQNVQEAVLDSEAEEYLFVVALDFGTTFSGYAFSSRSEYNQDPLKIQLNQEWSAEGTQLLSQKTPTSILIRQDGSFIAFGYEAEDMFYSATETEERENVMLFRRFKMELHNKMGIHEGLLIEDVAGRRYPAKHIFTLFIKALADNFKACIREQKLAINFRDDLKWVLTVPAIWSDAAKKYMRQCAIDAGIPDKMLKIALEPETASIYAQYLPIERNPDGFGMTKEGTRYMIVDIGGGTADITVHEKMIGGGLRELHQATGGACGGTSVDKAFENRLTEIMGETVMNSVREHNPETYLDILREFEVAKRRLKPNGEGKIRMTISYVVLNMLCEDILNQSLEEVFKNVEGMEIKGDKLHIDVEVMKQFFEPSIKELIMHIQNILENPHTDGISIILLVGGSSNSKHIQSEVQKAFESIRLIVPPEAGLSVLKGAVIFGHCPTVIKSRILRYTYGTSVSPKFDPTIHREDKKTTIDDIDRCMDRFSPLVTAGTEIEIGHKEIGKFSTTSSFQDKATVKIFCSPHQKVEYTDDEGCFQLGELAISLDKDILKMLLGQDIDVIYVFGDTELQVMAFDHKSGKLASSTLKIREET</sequence>
<dbReference type="RefSeq" id="XP_022300280.1">
    <property type="nucleotide sequence ID" value="XM_022444572.1"/>
</dbReference>
<dbReference type="Proteomes" id="UP000694844">
    <property type="component" value="Chromosome 1"/>
</dbReference>
<dbReference type="InterPro" id="IPR043129">
    <property type="entry name" value="ATPase_NBD"/>
</dbReference>
<dbReference type="PANTHER" id="PTHR14187">
    <property type="entry name" value="ALPHA KINASE/ELONGATION FACTOR 2 KINASE"/>
    <property type="match status" value="1"/>
</dbReference>
<dbReference type="KEGG" id="cvn:111108558"/>
<keyword evidence="3" id="KW-0067">ATP-binding</keyword>
<dbReference type="GeneID" id="111108558"/>
<accession>A0A8B8BB07</accession>
<evidence type="ECO:0000313" key="4">
    <source>
        <dbReference type="Proteomes" id="UP000694844"/>
    </source>
</evidence>
<gene>
    <name evidence="5 6" type="primary">LOC111108558</name>
</gene>
<dbReference type="GO" id="GO:0140662">
    <property type="term" value="F:ATP-dependent protein folding chaperone"/>
    <property type="evidence" value="ECO:0007669"/>
    <property type="project" value="InterPro"/>
</dbReference>
<evidence type="ECO:0000313" key="5">
    <source>
        <dbReference type="RefSeq" id="XP_022300280.1"/>
    </source>
</evidence>
<evidence type="ECO:0000256" key="2">
    <source>
        <dbReference type="ARBA" id="ARBA00022741"/>
    </source>
</evidence>
<protein>
    <submittedName>
        <fullName evidence="5 6">Heat shock 70 kDa protein 12B-like</fullName>
    </submittedName>
</protein>
<dbReference type="AlphaFoldDB" id="A0A8B8BB07"/>
<reference evidence="4" key="1">
    <citation type="submission" date="2024-06" db="UniProtKB">
        <authorList>
            <consortium name="RefSeq"/>
        </authorList>
    </citation>
    <scope>NUCLEOTIDE SEQUENCE [LARGE SCALE GENOMIC DNA]</scope>
    <source>
        <tissue evidence="5">Whole sample</tissue>
    </source>
</reference>
<proteinExistence type="inferred from homology"/>
<organism evidence="4 6">
    <name type="scientific">Crassostrea virginica</name>
    <name type="common">Eastern oyster</name>
    <dbReference type="NCBI Taxonomy" id="6565"/>
    <lineage>
        <taxon>Eukaryota</taxon>
        <taxon>Metazoa</taxon>
        <taxon>Spiralia</taxon>
        <taxon>Lophotrochozoa</taxon>
        <taxon>Mollusca</taxon>
        <taxon>Bivalvia</taxon>
        <taxon>Autobranchia</taxon>
        <taxon>Pteriomorphia</taxon>
        <taxon>Ostreida</taxon>
        <taxon>Ostreoidea</taxon>
        <taxon>Ostreidae</taxon>
        <taxon>Crassostrea</taxon>
    </lineage>
</organism>
<comment type="similarity">
    <text evidence="1">Belongs to the heat shock protein 70 family.</text>
</comment>
<dbReference type="PANTHER" id="PTHR14187:SF5">
    <property type="entry name" value="HEAT SHOCK 70 KDA PROTEIN 12A"/>
    <property type="match status" value="1"/>
</dbReference>
<dbReference type="CDD" id="cd10229">
    <property type="entry name" value="ASKHA_NBD_HSP70_HSPA12"/>
    <property type="match status" value="1"/>
</dbReference>
<dbReference type="Pfam" id="PF00012">
    <property type="entry name" value="HSP70"/>
    <property type="match status" value="1"/>
</dbReference>
<keyword evidence="2" id="KW-0547">Nucleotide-binding</keyword>